<name>A0A1J1ICZ3_9DIPT</name>
<keyword evidence="2" id="KW-1185">Reference proteome</keyword>
<dbReference type="AlphaFoldDB" id="A0A1J1ICZ3"/>
<reference evidence="1 2" key="1">
    <citation type="submission" date="2015-04" db="EMBL/GenBank/DDBJ databases">
        <authorList>
            <person name="Syromyatnikov M.Y."/>
            <person name="Popov V.N."/>
        </authorList>
    </citation>
    <scope>NUCLEOTIDE SEQUENCE [LARGE SCALE GENOMIC DNA]</scope>
</reference>
<dbReference type="Proteomes" id="UP000183832">
    <property type="component" value="Unassembled WGS sequence"/>
</dbReference>
<proteinExistence type="predicted"/>
<evidence type="ECO:0000313" key="1">
    <source>
        <dbReference type="EMBL" id="CRK97618.1"/>
    </source>
</evidence>
<accession>A0A1J1ICZ3</accession>
<dbReference type="EMBL" id="CVRI01000047">
    <property type="protein sequence ID" value="CRK97618.1"/>
    <property type="molecule type" value="Genomic_DNA"/>
</dbReference>
<evidence type="ECO:0000313" key="2">
    <source>
        <dbReference type="Proteomes" id="UP000183832"/>
    </source>
</evidence>
<sequence>MFSQHCADSFIVMKHNRLFLIFFPLRMEINRLKRGERTDRYLRHEVVDRNVAKTYPIAYGMNT</sequence>
<organism evidence="1 2">
    <name type="scientific">Clunio marinus</name>
    <dbReference type="NCBI Taxonomy" id="568069"/>
    <lineage>
        <taxon>Eukaryota</taxon>
        <taxon>Metazoa</taxon>
        <taxon>Ecdysozoa</taxon>
        <taxon>Arthropoda</taxon>
        <taxon>Hexapoda</taxon>
        <taxon>Insecta</taxon>
        <taxon>Pterygota</taxon>
        <taxon>Neoptera</taxon>
        <taxon>Endopterygota</taxon>
        <taxon>Diptera</taxon>
        <taxon>Nematocera</taxon>
        <taxon>Chironomoidea</taxon>
        <taxon>Chironomidae</taxon>
        <taxon>Clunio</taxon>
    </lineage>
</organism>
<gene>
    <name evidence="1" type="ORF">CLUMA_CG011004</name>
</gene>
<protein>
    <submittedName>
        <fullName evidence="1">CLUMA_CG011004, isoform A</fullName>
    </submittedName>
</protein>